<sequence length="103" mass="11958">MATQRRKFTDQQKLDIIQQVSQQGVIAVLREHNLSYSVFAKWKKKFVPNSNSSSSSYSPNRARSELRQLAEENVRLKRIIAEQALEIELKNEQLKKMGTSHNK</sequence>
<dbReference type="RefSeq" id="WP_369328185.1">
    <property type="nucleotide sequence ID" value="NZ_JAULBC010000001.1"/>
</dbReference>
<gene>
    <name evidence="1" type="ORF">QTN47_04750</name>
</gene>
<dbReference type="SUPFAM" id="SSF46689">
    <property type="entry name" value="Homeodomain-like"/>
    <property type="match status" value="1"/>
</dbReference>
<accession>A0ABV3ZBB1</accession>
<dbReference type="Pfam" id="PF01527">
    <property type="entry name" value="HTH_Tnp_1"/>
    <property type="match status" value="1"/>
</dbReference>
<evidence type="ECO:0000313" key="1">
    <source>
        <dbReference type="EMBL" id="MEX6686790.1"/>
    </source>
</evidence>
<name>A0ABV3ZBB1_9BACT</name>
<proteinExistence type="predicted"/>
<dbReference type="InterPro" id="IPR009057">
    <property type="entry name" value="Homeodomain-like_sf"/>
</dbReference>
<evidence type="ECO:0000313" key="2">
    <source>
        <dbReference type="Proteomes" id="UP001560573"/>
    </source>
</evidence>
<comment type="caution">
    <text evidence="1">The sequence shown here is derived from an EMBL/GenBank/DDBJ whole genome shotgun (WGS) entry which is preliminary data.</text>
</comment>
<keyword evidence="2" id="KW-1185">Reference proteome</keyword>
<dbReference type="InterPro" id="IPR002514">
    <property type="entry name" value="Transposase_8"/>
</dbReference>
<protein>
    <submittedName>
        <fullName evidence="1">Transposase</fullName>
    </submittedName>
</protein>
<organism evidence="1 2">
    <name type="scientific">Danxiaibacter flavus</name>
    <dbReference type="NCBI Taxonomy" id="3049108"/>
    <lineage>
        <taxon>Bacteria</taxon>
        <taxon>Pseudomonadati</taxon>
        <taxon>Bacteroidota</taxon>
        <taxon>Chitinophagia</taxon>
        <taxon>Chitinophagales</taxon>
        <taxon>Chitinophagaceae</taxon>
        <taxon>Danxiaibacter</taxon>
    </lineage>
</organism>
<dbReference type="EMBL" id="JAULBC010000001">
    <property type="protein sequence ID" value="MEX6686790.1"/>
    <property type="molecule type" value="Genomic_DNA"/>
</dbReference>
<reference evidence="1 2" key="1">
    <citation type="submission" date="2023-07" db="EMBL/GenBank/DDBJ databases">
        <authorList>
            <person name="Lian W.-H."/>
        </authorList>
    </citation>
    <scope>NUCLEOTIDE SEQUENCE [LARGE SCALE GENOMIC DNA]</scope>
    <source>
        <strain evidence="1 2">SYSU DXS3180</strain>
    </source>
</reference>
<dbReference type="Proteomes" id="UP001560573">
    <property type="component" value="Unassembled WGS sequence"/>
</dbReference>